<dbReference type="Gene3D" id="2.120.10.30">
    <property type="entry name" value="TolB, C-terminal domain"/>
    <property type="match status" value="1"/>
</dbReference>
<dbReference type="EMBL" id="VIWO01000008">
    <property type="protein sequence ID" value="TWF35799.1"/>
    <property type="molecule type" value="Genomic_DNA"/>
</dbReference>
<evidence type="ECO:0000313" key="3">
    <source>
        <dbReference type="EMBL" id="TWF35799.1"/>
    </source>
</evidence>
<dbReference type="AlphaFoldDB" id="A0A561PCG3"/>
<evidence type="ECO:0000259" key="2">
    <source>
        <dbReference type="PROSITE" id="PS51662"/>
    </source>
</evidence>
<proteinExistence type="predicted"/>
<gene>
    <name evidence="3" type="ORF">FHW36_108155</name>
</gene>
<name>A0A561PCG3_9BACT</name>
<accession>A0A561PCG3</accession>
<dbReference type="RefSeq" id="WP_145673037.1">
    <property type="nucleotide sequence ID" value="NZ_VIWO01000008.1"/>
</dbReference>
<feature type="chain" id="PRO_5022099268" evidence="1">
    <location>
        <begin position="23"/>
        <end position="359"/>
    </location>
</feature>
<evidence type="ECO:0000256" key="1">
    <source>
        <dbReference type="SAM" id="SignalP"/>
    </source>
</evidence>
<evidence type="ECO:0000313" key="4">
    <source>
        <dbReference type="Proteomes" id="UP000320811"/>
    </source>
</evidence>
<keyword evidence="4" id="KW-1185">Reference proteome</keyword>
<reference evidence="3 4" key="1">
    <citation type="submission" date="2019-06" db="EMBL/GenBank/DDBJ databases">
        <title>Sorghum-associated microbial communities from plants grown in Nebraska, USA.</title>
        <authorList>
            <person name="Schachtman D."/>
        </authorList>
    </citation>
    <scope>NUCLEOTIDE SEQUENCE [LARGE SCALE GENOMIC DNA]</scope>
    <source>
        <strain evidence="3 4">1209</strain>
    </source>
</reference>
<dbReference type="OrthoDB" id="8696437at2"/>
<dbReference type="PROSITE" id="PS51662">
    <property type="entry name" value="BP_PHYTASE"/>
    <property type="match status" value="1"/>
</dbReference>
<dbReference type="Proteomes" id="UP000320811">
    <property type="component" value="Unassembled WGS sequence"/>
</dbReference>
<protein>
    <submittedName>
        <fullName evidence="3">3-phytase</fullName>
    </submittedName>
</protein>
<dbReference type="GO" id="GO:0016158">
    <property type="term" value="F:inositol hexakisphosphate 3-phosphatase activity"/>
    <property type="evidence" value="ECO:0007669"/>
    <property type="project" value="InterPro"/>
</dbReference>
<feature type="signal peptide" evidence="1">
    <location>
        <begin position="1"/>
        <end position="22"/>
    </location>
</feature>
<dbReference type="InterPro" id="IPR003431">
    <property type="entry name" value="B-propeller_Phytase"/>
</dbReference>
<keyword evidence="1" id="KW-0732">Signal</keyword>
<dbReference type="InterPro" id="IPR011042">
    <property type="entry name" value="6-blade_b-propeller_TolB-like"/>
</dbReference>
<comment type="caution">
    <text evidence="3">The sequence shown here is derived from an EMBL/GenBank/DDBJ whole genome shotgun (WGS) entry which is preliminary data.</text>
</comment>
<dbReference type="Pfam" id="PF02333">
    <property type="entry name" value="Phytase"/>
    <property type="match status" value="1"/>
</dbReference>
<organism evidence="3 4">
    <name type="scientific">Chitinophaga polysaccharea</name>
    <dbReference type="NCBI Taxonomy" id="1293035"/>
    <lineage>
        <taxon>Bacteria</taxon>
        <taxon>Pseudomonadati</taxon>
        <taxon>Bacteroidota</taxon>
        <taxon>Chitinophagia</taxon>
        <taxon>Chitinophagales</taxon>
        <taxon>Chitinophagaceae</taxon>
        <taxon>Chitinophaga</taxon>
    </lineage>
</organism>
<dbReference type="SUPFAM" id="SSF50956">
    <property type="entry name" value="Thermostable phytase (3-phytase)"/>
    <property type="match status" value="1"/>
</dbReference>
<sequence>MRKHFILFNTAVYGLLCFSTCATPGSTHVNEYTDTTTLQPAIITEPVQFDSDDPAIWVNPANPAQSLVIGTDKSAEGALYVFDLQGKIKKIVPHLQRPNNVDIGYGLLLNGKRIDYAVTTERITHKLRFFSLPDMEPIDDGGIPIFEGETGHQYRDGMGIAIYTSKTGEQYAIAGRKTGPLDGGYLWQYRLSDNGNGKLTATLVRKFGRYSGKKEIEAIAVDNEAGYVYYSDEQYGVRQYYADPEKGNEELSVFGTTGFTEDHEGIAIYKTSPTKGYILVSDQGANKFHIFNREGTSHRLLKVIKVSASHSDGSDIVSIPLNETFQHGMFVVMSDDRTFHYYRWEDIAGKQLEVVPTKK</sequence>
<feature type="domain" description="BPP" evidence="2">
    <location>
        <begin position="28"/>
        <end position="352"/>
    </location>
</feature>